<keyword evidence="3" id="KW-0456">Lyase</keyword>
<evidence type="ECO:0000259" key="7">
    <source>
        <dbReference type="SMART" id="SM00925"/>
    </source>
</evidence>
<sequence length="352" mass="37651">MPARFPALLLAALLAACSAVPQRVAELPGWGEDRLAEAVPAFVAGCRPARFPEPLCAEAAALPSGDHAAARAFFERRFTLRLAGEGLMTGYYEPELRGSATVSPAFPAALHGRPTDLVEVDLGRFADDLKGRRIAGRVEQGRLAPYPDRAAIEAGASPAPVLLWVDDPAAKFFLQIQGSGRVVLPDGSIRRMGYAAQNGHAYVPIGRLLADRGEIPREQVSMQTILAWLERAGPDRARALMAENPSYVFFREAQAAPEQGPRGSQGVPLTPLRSIAVDRTQIPLGHPVWIETQHPLTGAAIRRLVLAQDTGGAIRGPARADLFWGWGADAAEAAGRMKARATLYVLEPAAAE</sequence>
<feature type="chain" id="PRO_5047459920" description="peptidoglycan lytic exotransglycosylase" evidence="6">
    <location>
        <begin position="22"/>
        <end position="352"/>
    </location>
</feature>
<dbReference type="Gene3D" id="2.40.40.10">
    <property type="entry name" value="RlpA-like domain"/>
    <property type="match status" value="1"/>
</dbReference>
<dbReference type="SUPFAM" id="SSF50685">
    <property type="entry name" value="Barwin-like endoglucanases"/>
    <property type="match status" value="1"/>
</dbReference>
<evidence type="ECO:0000313" key="8">
    <source>
        <dbReference type="EMBL" id="MFC3125325.1"/>
    </source>
</evidence>
<dbReference type="EMBL" id="JBHRTN010000008">
    <property type="protein sequence ID" value="MFC3125325.1"/>
    <property type="molecule type" value="Genomic_DNA"/>
</dbReference>
<dbReference type="CDD" id="cd14485">
    <property type="entry name" value="mltA_like_LT_A"/>
    <property type="match status" value="1"/>
</dbReference>
<proteinExistence type="predicted"/>
<dbReference type="PIRSF" id="PIRSF019422">
    <property type="entry name" value="MltA"/>
    <property type="match status" value="1"/>
</dbReference>
<dbReference type="CDD" id="cd14668">
    <property type="entry name" value="mlta_B"/>
    <property type="match status" value="1"/>
</dbReference>
<keyword evidence="4" id="KW-0961">Cell wall biogenesis/degradation</keyword>
<keyword evidence="9" id="KW-1185">Reference proteome</keyword>
<keyword evidence="6" id="KW-0732">Signal</keyword>
<dbReference type="InterPro" id="IPR036908">
    <property type="entry name" value="RlpA-like_sf"/>
</dbReference>
<dbReference type="RefSeq" id="WP_379595942.1">
    <property type="nucleotide sequence ID" value="NZ_JBHRTN010000008.1"/>
</dbReference>
<dbReference type="InterPro" id="IPR026044">
    <property type="entry name" value="MltA"/>
</dbReference>
<dbReference type="EC" id="4.2.2.n1" evidence="2"/>
<dbReference type="Pfam" id="PF06725">
    <property type="entry name" value="3D"/>
    <property type="match status" value="1"/>
</dbReference>
<evidence type="ECO:0000313" key="9">
    <source>
        <dbReference type="Proteomes" id="UP001595593"/>
    </source>
</evidence>
<comment type="catalytic activity">
    <reaction evidence="1">
        <text>Exolytic cleavage of the (1-&gt;4)-beta-glycosidic linkage between N-acetylmuramic acid (MurNAc) and N-acetylglucosamine (GlcNAc) residues in peptidoglycan, from either the reducing or the non-reducing ends of the peptidoglycan chains, with concomitant formation of a 1,6-anhydrobond in the MurNAc residue.</text>
        <dbReference type="EC" id="4.2.2.n1"/>
    </reaction>
</comment>
<dbReference type="Proteomes" id="UP001595593">
    <property type="component" value="Unassembled WGS sequence"/>
</dbReference>
<protein>
    <recommendedName>
        <fullName evidence="2">peptidoglycan lytic exotransglycosylase</fullName>
        <ecNumber evidence="2">4.2.2.n1</ecNumber>
    </recommendedName>
    <alternativeName>
        <fullName evidence="5">Murein hydrolase A</fullName>
    </alternativeName>
</protein>
<evidence type="ECO:0000256" key="4">
    <source>
        <dbReference type="ARBA" id="ARBA00023316"/>
    </source>
</evidence>
<dbReference type="PROSITE" id="PS51257">
    <property type="entry name" value="PROKAR_LIPOPROTEIN"/>
    <property type="match status" value="1"/>
</dbReference>
<evidence type="ECO:0000256" key="3">
    <source>
        <dbReference type="ARBA" id="ARBA00023239"/>
    </source>
</evidence>
<gene>
    <name evidence="8" type="ORF">ACFOD4_09640</name>
</gene>
<dbReference type="PANTHER" id="PTHR30124">
    <property type="entry name" value="MEMBRANE-BOUND LYTIC MUREIN TRANSGLYCOSYLASE A"/>
    <property type="match status" value="1"/>
</dbReference>
<dbReference type="InterPro" id="IPR005300">
    <property type="entry name" value="MltA_B"/>
</dbReference>
<dbReference type="InterPro" id="IPR010611">
    <property type="entry name" value="3D_dom"/>
</dbReference>
<organism evidence="8 9">
    <name type="scientific">Teichococcus globiformis</name>
    <dbReference type="NCBI Taxonomy" id="2307229"/>
    <lineage>
        <taxon>Bacteria</taxon>
        <taxon>Pseudomonadati</taxon>
        <taxon>Pseudomonadota</taxon>
        <taxon>Alphaproteobacteria</taxon>
        <taxon>Acetobacterales</taxon>
        <taxon>Roseomonadaceae</taxon>
        <taxon>Roseomonas</taxon>
    </lineage>
</organism>
<comment type="caution">
    <text evidence="8">The sequence shown here is derived from an EMBL/GenBank/DDBJ whole genome shotgun (WGS) entry which is preliminary data.</text>
</comment>
<name>A0ABV7FYQ4_9PROT</name>
<evidence type="ECO:0000256" key="2">
    <source>
        <dbReference type="ARBA" id="ARBA00012587"/>
    </source>
</evidence>
<reference evidence="9" key="1">
    <citation type="journal article" date="2019" name="Int. J. Syst. Evol. Microbiol.">
        <title>The Global Catalogue of Microorganisms (GCM) 10K type strain sequencing project: providing services to taxonomists for standard genome sequencing and annotation.</title>
        <authorList>
            <consortium name="The Broad Institute Genomics Platform"/>
            <consortium name="The Broad Institute Genome Sequencing Center for Infectious Disease"/>
            <person name="Wu L."/>
            <person name="Ma J."/>
        </authorList>
    </citation>
    <scope>NUCLEOTIDE SEQUENCE [LARGE SCALE GENOMIC DNA]</scope>
    <source>
        <strain evidence="9">KCTC 52094</strain>
    </source>
</reference>
<dbReference type="Gene3D" id="2.40.240.50">
    <property type="entry name" value="Barwin-like endoglucanases"/>
    <property type="match status" value="1"/>
</dbReference>
<dbReference type="SMART" id="SM00925">
    <property type="entry name" value="MltA"/>
    <property type="match status" value="1"/>
</dbReference>
<evidence type="ECO:0000256" key="5">
    <source>
        <dbReference type="ARBA" id="ARBA00030918"/>
    </source>
</evidence>
<dbReference type="PANTHER" id="PTHR30124:SF0">
    <property type="entry name" value="MEMBRANE-BOUND LYTIC MUREIN TRANSGLYCOSYLASE A"/>
    <property type="match status" value="1"/>
</dbReference>
<feature type="domain" description="Lytic transglycosylase MltA" evidence="7">
    <location>
        <begin position="95"/>
        <end position="251"/>
    </location>
</feature>
<accession>A0ABV7FYQ4</accession>
<evidence type="ECO:0000256" key="1">
    <source>
        <dbReference type="ARBA" id="ARBA00001420"/>
    </source>
</evidence>
<evidence type="ECO:0000256" key="6">
    <source>
        <dbReference type="SAM" id="SignalP"/>
    </source>
</evidence>
<feature type="signal peptide" evidence="6">
    <location>
        <begin position="1"/>
        <end position="21"/>
    </location>
</feature>
<dbReference type="Pfam" id="PF03562">
    <property type="entry name" value="MltA"/>
    <property type="match status" value="1"/>
</dbReference>